<comment type="cofactor">
    <cofactor evidence="2">
        <name>pyridoxal 5'-phosphate</name>
        <dbReference type="ChEBI" id="CHEBI:597326"/>
    </cofactor>
</comment>
<dbReference type="GO" id="GO:0030170">
    <property type="term" value="F:pyridoxal phosphate binding"/>
    <property type="evidence" value="ECO:0007669"/>
    <property type="project" value="TreeGrafter"/>
</dbReference>
<dbReference type="EMBL" id="JAAWWB010000016">
    <property type="protein sequence ID" value="KAG6763976.1"/>
    <property type="molecule type" value="Genomic_DNA"/>
</dbReference>
<sequence length="228" mass="25445">MEKIHLNLIQHLLQPTLNTMKNHTIILSRTAESVRDSLIINWNATYEYYEKMNVKQAYYLSMECLQGRALLNAIGNLELSGAYADALRKLEDVAAGQNSYSVKSRSNKAGNSINNDTTNTELSCIGGMDSGPNMACSKSSSQNMANCMSASVQIFSQHLKGKTLGLKQQYTLCSASLQDIIAHFERRSGKPVKWENFAVQMNDTCPALCVPELIRILMDWKGLSWKEP</sequence>
<dbReference type="PANTHER" id="PTHR11468:SF27">
    <property type="entry name" value="ALPHA-1,4 GLUCAN PHOSPHORYLASE L-2 ISOZYME, CHLOROPLASTIC_AMYLOPLASTIC"/>
    <property type="match status" value="1"/>
</dbReference>
<protein>
    <recommendedName>
        <fullName evidence="2">Alpha-1,4 glucan phosphorylase</fullName>
        <ecNumber evidence="2">2.4.1.1</ecNumber>
    </recommendedName>
</protein>
<reference evidence="3" key="1">
    <citation type="journal article" date="2020" name="bioRxiv">
        <title>Hybrid origin of Populus tomentosa Carr. identified through genome sequencing and phylogenomic analysis.</title>
        <authorList>
            <person name="An X."/>
            <person name="Gao K."/>
            <person name="Chen Z."/>
            <person name="Li J."/>
            <person name="Yang X."/>
            <person name="Yang X."/>
            <person name="Zhou J."/>
            <person name="Guo T."/>
            <person name="Zhao T."/>
            <person name="Huang S."/>
            <person name="Miao D."/>
            <person name="Khan W.U."/>
            <person name="Rao P."/>
            <person name="Ye M."/>
            <person name="Lei B."/>
            <person name="Liao W."/>
            <person name="Wang J."/>
            <person name="Ji L."/>
            <person name="Li Y."/>
            <person name="Guo B."/>
            <person name="Mustafa N.S."/>
            <person name="Li S."/>
            <person name="Yun Q."/>
            <person name="Keller S.R."/>
            <person name="Mao J."/>
            <person name="Zhang R."/>
            <person name="Strauss S.H."/>
        </authorList>
    </citation>
    <scope>NUCLEOTIDE SEQUENCE</scope>
    <source>
        <strain evidence="3">GM15</strain>
        <tissue evidence="3">Leaf</tissue>
    </source>
</reference>
<gene>
    <name evidence="3" type="ORF">POTOM_031426</name>
</gene>
<dbReference type="EC" id="2.4.1.1" evidence="2"/>
<keyword evidence="2" id="KW-0808">Transferase</keyword>
<keyword evidence="2" id="KW-0119">Carbohydrate metabolism</keyword>
<dbReference type="InterPro" id="IPR000811">
    <property type="entry name" value="Glyco_trans_35"/>
</dbReference>
<comment type="caution">
    <text evidence="3">The sequence shown here is derived from an EMBL/GenBank/DDBJ whole genome shotgun (WGS) entry which is preliminary data.</text>
</comment>
<comment type="function">
    <text evidence="2">Allosteric enzyme that catalyzes the rate-limiting step in glycogen catabolism, the phosphorolytic cleavage of glycogen to produce glucose-1-phosphate, and plays a central role in maintaining cellular and organismal glucose homeostasis.</text>
</comment>
<evidence type="ECO:0000256" key="1">
    <source>
        <dbReference type="ARBA" id="ARBA00006047"/>
    </source>
</evidence>
<dbReference type="AlphaFoldDB" id="A0A8X7Z7C0"/>
<keyword evidence="2" id="KW-0328">Glycosyltransferase</keyword>
<evidence type="ECO:0000313" key="3">
    <source>
        <dbReference type="EMBL" id="KAG6763976.1"/>
    </source>
</evidence>
<organism evidence="3 4">
    <name type="scientific">Populus tomentosa</name>
    <name type="common">Chinese white poplar</name>
    <dbReference type="NCBI Taxonomy" id="118781"/>
    <lineage>
        <taxon>Eukaryota</taxon>
        <taxon>Viridiplantae</taxon>
        <taxon>Streptophyta</taxon>
        <taxon>Embryophyta</taxon>
        <taxon>Tracheophyta</taxon>
        <taxon>Spermatophyta</taxon>
        <taxon>Magnoliopsida</taxon>
        <taxon>eudicotyledons</taxon>
        <taxon>Gunneridae</taxon>
        <taxon>Pentapetalae</taxon>
        <taxon>rosids</taxon>
        <taxon>fabids</taxon>
        <taxon>Malpighiales</taxon>
        <taxon>Salicaceae</taxon>
        <taxon>Saliceae</taxon>
        <taxon>Populus</taxon>
    </lineage>
</organism>
<comment type="catalytic activity">
    <reaction evidence="2">
        <text>[(1-&gt;4)-alpha-D-glucosyl](n) + phosphate = [(1-&gt;4)-alpha-D-glucosyl](n-1) + alpha-D-glucose 1-phosphate</text>
        <dbReference type="Rhea" id="RHEA:41732"/>
        <dbReference type="Rhea" id="RHEA-COMP:9584"/>
        <dbReference type="Rhea" id="RHEA-COMP:9586"/>
        <dbReference type="ChEBI" id="CHEBI:15444"/>
        <dbReference type="ChEBI" id="CHEBI:43474"/>
        <dbReference type="ChEBI" id="CHEBI:58601"/>
        <dbReference type="EC" id="2.4.1.1"/>
    </reaction>
</comment>
<evidence type="ECO:0000256" key="2">
    <source>
        <dbReference type="RuleBase" id="RU000587"/>
    </source>
</evidence>
<evidence type="ECO:0000313" key="4">
    <source>
        <dbReference type="Proteomes" id="UP000886885"/>
    </source>
</evidence>
<dbReference type="OrthoDB" id="1724129at2759"/>
<accession>A0A8X7Z7C0</accession>
<dbReference type="GO" id="GO:0005737">
    <property type="term" value="C:cytoplasm"/>
    <property type="evidence" value="ECO:0007669"/>
    <property type="project" value="TreeGrafter"/>
</dbReference>
<dbReference type="Pfam" id="PF00343">
    <property type="entry name" value="Phosphorylase"/>
    <property type="match status" value="1"/>
</dbReference>
<name>A0A8X7Z7C0_POPTO</name>
<keyword evidence="2" id="KW-0663">Pyridoxal phosphate</keyword>
<dbReference type="GO" id="GO:0008184">
    <property type="term" value="F:glycogen phosphorylase activity"/>
    <property type="evidence" value="ECO:0007669"/>
    <property type="project" value="InterPro"/>
</dbReference>
<keyword evidence="4" id="KW-1185">Reference proteome</keyword>
<dbReference type="PANTHER" id="PTHR11468">
    <property type="entry name" value="GLYCOGEN PHOSPHORYLASE"/>
    <property type="match status" value="1"/>
</dbReference>
<dbReference type="GO" id="GO:0005980">
    <property type="term" value="P:glycogen catabolic process"/>
    <property type="evidence" value="ECO:0007669"/>
    <property type="project" value="TreeGrafter"/>
</dbReference>
<comment type="similarity">
    <text evidence="1 2">Belongs to the glycogen phosphorylase family.</text>
</comment>
<proteinExistence type="inferred from homology"/>
<dbReference type="Proteomes" id="UP000886885">
    <property type="component" value="Chromosome 8D"/>
</dbReference>